<evidence type="ECO:0000256" key="10">
    <source>
        <dbReference type="ARBA" id="ARBA00045533"/>
    </source>
</evidence>
<reference evidence="14 15" key="1">
    <citation type="submission" date="2019-04" db="EMBL/GenBank/DDBJ databases">
        <title>Microbes associate with the intestines of laboratory mice.</title>
        <authorList>
            <person name="Navarre W."/>
            <person name="Wong E."/>
            <person name="Huang K."/>
            <person name="Tropini C."/>
            <person name="Ng K."/>
            <person name="Yu B."/>
        </authorList>
    </citation>
    <scope>NUCLEOTIDE SEQUENCE [LARGE SCALE GENOMIC DNA]</scope>
    <source>
        <strain evidence="14 15">NM46_B2-13</strain>
    </source>
</reference>
<dbReference type="InterPro" id="IPR019756">
    <property type="entry name" value="Pept_S26A_signal_pept_1_Ser-AS"/>
</dbReference>
<evidence type="ECO:0000256" key="7">
    <source>
        <dbReference type="ARBA" id="ARBA00022989"/>
    </source>
</evidence>
<dbReference type="PANTHER" id="PTHR10806:SF6">
    <property type="entry name" value="SIGNAL PEPTIDASE COMPLEX CATALYTIC SUBUNIT SEC11"/>
    <property type="match status" value="1"/>
</dbReference>
<evidence type="ECO:0000256" key="3">
    <source>
        <dbReference type="ARBA" id="ARBA00022692"/>
    </source>
</evidence>
<keyword evidence="5" id="KW-0256">Endoplasmic reticulum</keyword>
<comment type="function">
    <text evidence="10">Catalytic component of the signal peptidase complex (SPC) which catalyzes the cleavage of N-terminal signal sequences from nascent proteins as they are translocated into the lumen of the endoplasmic reticulum. Specifically cleaves N-terminal signal peptides that contain a hydrophobic alpha-helix (h-region) shorter than 18-20 amino acids.</text>
</comment>
<feature type="transmembrane region" description="Helical" evidence="12">
    <location>
        <begin position="39"/>
        <end position="61"/>
    </location>
</feature>
<evidence type="ECO:0000256" key="6">
    <source>
        <dbReference type="ARBA" id="ARBA00022968"/>
    </source>
</evidence>
<dbReference type="AlphaFoldDB" id="A0A4S2DA67"/>
<name>A0A4S2DA67_9MICO</name>
<evidence type="ECO:0000256" key="9">
    <source>
        <dbReference type="ARBA" id="ARBA00033305"/>
    </source>
</evidence>
<dbReference type="SUPFAM" id="SSF51306">
    <property type="entry name" value="LexA/Signal peptidase"/>
    <property type="match status" value="1"/>
</dbReference>
<keyword evidence="3 12" id="KW-0812">Transmembrane</keyword>
<dbReference type="NCBIfam" id="TIGR02228">
    <property type="entry name" value="sigpep_I_arch"/>
    <property type="match status" value="1"/>
</dbReference>
<comment type="caution">
    <text evidence="14">The sequence shown here is derived from an EMBL/GenBank/DDBJ whole genome shotgun (WGS) entry which is preliminary data.</text>
</comment>
<dbReference type="EC" id="3.4.21.89" evidence="11"/>
<gene>
    <name evidence="14" type="ORF">E5344_03570</name>
</gene>
<protein>
    <recommendedName>
        <fullName evidence="9 11">Signal peptidase I</fullName>
        <ecNumber evidence="11">3.4.21.89</ecNumber>
    </recommendedName>
</protein>
<keyword evidence="7 12" id="KW-1133">Transmembrane helix</keyword>
<feature type="transmembrane region" description="Helical" evidence="12">
    <location>
        <begin position="166"/>
        <end position="185"/>
    </location>
</feature>
<keyword evidence="8 12" id="KW-0472">Membrane</keyword>
<evidence type="ECO:0000313" key="14">
    <source>
        <dbReference type="EMBL" id="TGY38335.1"/>
    </source>
</evidence>
<evidence type="ECO:0000256" key="8">
    <source>
        <dbReference type="ARBA" id="ARBA00023136"/>
    </source>
</evidence>
<dbReference type="Pfam" id="PF10502">
    <property type="entry name" value="Peptidase_S26"/>
    <property type="match status" value="1"/>
</dbReference>
<dbReference type="GO" id="GO:0004252">
    <property type="term" value="F:serine-type endopeptidase activity"/>
    <property type="evidence" value="ECO:0007669"/>
    <property type="project" value="UniProtKB-UniRule"/>
</dbReference>
<dbReference type="PROSITE" id="PS00501">
    <property type="entry name" value="SPASE_I_1"/>
    <property type="match status" value="1"/>
</dbReference>
<accession>A0A4S2DA67</accession>
<evidence type="ECO:0000259" key="13">
    <source>
        <dbReference type="Pfam" id="PF10502"/>
    </source>
</evidence>
<evidence type="ECO:0000256" key="5">
    <source>
        <dbReference type="ARBA" id="ARBA00022824"/>
    </source>
</evidence>
<dbReference type="InterPro" id="IPR036286">
    <property type="entry name" value="LexA/Signal_pep-like_sf"/>
</dbReference>
<evidence type="ECO:0000256" key="2">
    <source>
        <dbReference type="ARBA" id="ARBA00022670"/>
    </source>
</evidence>
<sequence length="191" mass="19645">MTTSLPSSPMTERDAAADAGAAAPRRFLRLLRMLRGAGLWLGALLGVASALIVIVCLLFQMRPQVVISGSMEPALPVGSLLLVVPTSADEIRPGDIITVNRPGGRGLVTHRVVTTSVVDGRATVELKGDANATVDPDAYVVGAAERVVLAIPWAGYVAVAVKSPPIMAALVVAVIAVIGLGLLPARERASG</sequence>
<dbReference type="InterPro" id="IPR001733">
    <property type="entry name" value="Peptidase_S26B"/>
</dbReference>
<dbReference type="GO" id="GO:0006465">
    <property type="term" value="P:signal peptide processing"/>
    <property type="evidence" value="ECO:0007669"/>
    <property type="project" value="UniProtKB-UniRule"/>
</dbReference>
<evidence type="ECO:0000256" key="11">
    <source>
        <dbReference type="NCBIfam" id="TIGR02228"/>
    </source>
</evidence>
<dbReference type="PANTHER" id="PTHR10806">
    <property type="entry name" value="SIGNAL PEPTIDASE COMPLEX CATALYTIC SUBUNIT SEC11"/>
    <property type="match status" value="1"/>
</dbReference>
<proteinExistence type="predicted"/>
<dbReference type="InterPro" id="IPR019533">
    <property type="entry name" value="Peptidase_S26"/>
</dbReference>
<keyword evidence="6" id="KW-0735">Signal-anchor</keyword>
<dbReference type="GO" id="GO:0016020">
    <property type="term" value="C:membrane"/>
    <property type="evidence" value="ECO:0007669"/>
    <property type="project" value="UniProtKB-UniRule"/>
</dbReference>
<dbReference type="RefSeq" id="WP_083867985.1">
    <property type="nucleotide sequence ID" value="NZ_SRYO01000002.1"/>
</dbReference>
<dbReference type="EMBL" id="SRYO01000002">
    <property type="protein sequence ID" value="TGY38335.1"/>
    <property type="molecule type" value="Genomic_DNA"/>
</dbReference>
<organism evidence="14 15">
    <name type="scientific">Microbacterium laevaniformans</name>
    <dbReference type="NCBI Taxonomy" id="36807"/>
    <lineage>
        <taxon>Bacteria</taxon>
        <taxon>Bacillati</taxon>
        <taxon>Actinomycetota</taxon>
        <taxon>Actinomycetes</taxon>
        <taxon>Micrococcales</taxon>
        <taxon>Microbacteriaceae</taxon>
        <taxon>Microbacterium</taxon>
    </lineage>
</organism>
<comment type="subcellular location">
    <subcellularLocation>
        <location evidence="1">Endoplasmic reticulum membrane</location>
        <topology evidence="1">Single-pass type II membrane protein</topology>
    </subcellularLocation>
</comment>
<keyword evidence="2" id="KW-0645">Protease</keyword>
<evidence type="ECO:0000256" key="12">
    <source>
        <dbReference type="SAM" id="Phobius"/>
    </source>
</evidence>
<dbReference type="Proteomes" id="UP000309893">
    <property type="component" value="Unassembled WGS sequence"/>
</dbReference>
<keyword evidence="4 14" id="KW-0378">Hydrolase</keyword>
<evidence type="ECO:0000256" key="4">
    <source>
        <dbReference type="ARBA" id="ARBA00022801"/>
    </source>
</evidence>
<dbReference type="OrthoDB" id="3178064at2"/>
<dbReference type="GO" id="GO:0009003">
    <property type="term" value="F:signal peptidase activity"/>
    <property type="evidence" value="ECO:0007669"/>
    <property type="project" value="UniProtKB-EC"/>
</dbReference>
<evidence type="ECO:0000313" key="15">
    <source>
        <dbReference type="Proteomes" id="UP000309893"/>
    </source>
</evidence>
<evidence type="ECO:0000256" key="1">
    <source>
        <dbReference type="ARBA" id="ARBA00004648"/>
    </source>
</evidence>
<feature type="domain" description="Peptidase S26" evidence="13">
    <location>
        <begin position="47"/>
        <end position="106"/>
    </location>
</feature>
<dbReference type="CDD" id="cd06530">
    <property type="entry name" value="S26_SPase_I"/>
    <property type="match status" value="1"/>
</dbReference>